<dbReference type="InterPro" id="IPR015943">
    <property type="entry name" value="WD40/YVTN_repeat-like_dom_sf"/>
</dbReference>
<keyword evidence="3" id="KW-1185">Reference proteome</keyword>
<dbReference type="InterPro" id="IPR011047">
    <property type="entry name" value="Quinoprotein_ADH-like_sf"/>
</dbReference>
<dbReference type="Gene3D" id="2.130.10.10">
    <property type="entry name" value="YVTN repeat-like/Quinoprotein amine dehydrogenase"/>
    <property type="match status" value="2"/>
</dbReference>
<organism evidence="2 3">
    <name type="scientific">Streptomyces lateritius</name>
    <dbReference type="NCBI Taxonomy" id="67313"/>
    <lineage>
        <taxon>Bacteria</taxon>
        <taxon>Bacillati</taxon>
        <taxon>Actinomycetota</taxon>
        <taxon>Actinomycetes</taxon>
        <taxon>Kitasatosporales</taxon>
        <taxon>Streptomycetaceae</taxon>
        <taxon>Streptomyces</taxon>
    </lineage>
</organism>
<dbReference type="EMBL" id="JBIBSM010000029">
    <property type="protein sequence ID" value="MFF8280994.1"/>
    <property type="molecule type" value="Genomic_DNA"/>
</dbReference>
<evidence type="ECO:0000313" key="2">
    <source>
        <dbReference type="EMBL" id="MFF8280994.1"/>
    </source>
</evidence>
<accession>A0ABW6YMA4</accession>
<feature type="domain" description="Pyrrolo-quinoline quinone repeat" evidence="1">
    <location>
        <begin position="3"/>
        <end position="102"/>
    </location>
</feature>
<dbReference type="InterPro" id="IPR002372">
    <property type="entry name" value="PQQ_rpt_dom"/>
</dbReference>
<reference evidence="2 3" key="1">
    <citation type="submission" date="2024-10" db="EMBL/GenBank/DDBJ databases">
        <title>The Natural Products Discovery Center: Release of the First 8490 Sequenced Strains for Exploring Actinobacteria Biosynthetic Diversity.</title>
        <authorList>
            <person name="Kalkreuter E."/>
            <person name="Kautsar S.A."/>
            <person name="Yang D."/>
            <person name="Bader C.D."/>
            <person name="Teijaro C.N."/>
            <person name="Fluegel L."/>
            <person name="Davis C.M."/>
            <person name="Simpson J.R."/>
            <person name="Lauterbach L."/>
            <person name="Steele A.D."/>
            <person name="Gui C."/>
            <person name="Meng S."/>
            <person name="Li G."/>
            <person name="Viehrig K."/>
            <person name="Ye F."/>
            <person name="Su P."/>
            <person name="Kiefer A.F."/>
            <person name="Nichols A."/>
            <person name="Cepeda A.J."/>
            <person name="Yan W."/>
            <person name="Fan B."/>
            <person name="Jiang Y."/>
            <person name="Adhikari A."/>
            <person name="Zheng C.-J."/>
            <person name="Schuster L."/>
            <person name="Cowan T.M."/>
            <person name="Smanski M.J."/>
            <person name="Chevrette M.G."/>
            <person name="De Carvalho L.P.S."/>
            <person name="Shen B."/>
        </authorList>
    </citation>
    <scope>NUCLEOTIDE SEQUENCE [LARGE SCALE GENOMIC DNA]</scope>
    <source>
        <strain evidence="2 3">NPDC015755</strain>
    </source>
</reference>
<proteinExistence type="predicted"/>
<evidence type="ECO:0000313" key="3">
    <source>
        <dbReference type="Proteomes" id="UP001603013"/>
    </source>
</evidence>
<protein>
    <submittedName>
        <fullName evidence="2">PQQ-binding-like beta-propeller repeat protein</fullName>
    </submittedName>
</protein>
<sequence length="279" mass="29091">MLVRSRYDTVTAFDTGTGKRRWEYAPPGQEHVCAVSRSTAGAMVLIARGSMGADAGCSTVVALDLTNGRELWHTPRTPADGGQRWTVLLDGRTTPRPDGQVALLSTEPVVVQLGGTAEGQPGAYLAFGGDGKAVGRIGTTGGYGTLLAHAPALVAIADGRLHVGAEAGRRAAHRDRVVAFDLASGSEVWLRDVAVAGGLRALDVTGGRVTVLADRGSRQDGLDVLRVLGAATGDEKGSLDTGVDVDQEKGDLADLRVYENLVIAVRWGRGCGPSRRTRG</sequence>
<gene>
    <name evidence="2" type="ORF">ACF05T_33900</name>
</gene>
<dbReference type="SUPFAM" id="SSF50998">
    <property type="entry name" value="Quinoprotein alcohol dehydrogenase-like"/>
    <property type="match status" value="1"/>
</dbReference>
<dbReference type="Pfam" id="PF13360">
    <property type="entry name" value="PQQ_2"/>
    <property type="match status" value="1"/>
</dbReference>
<evidence type="ECO:0000259" key="1">
    <source>
        <dbReference type="Pfam" id="PF13360"/>
    </source>
</evidence>
<dbReference type="RefSeq" id="WP_391937766.1">
    <property type="nucleotide sequence ID" value="NZ_JBIBSM010000029.1"/>
</dbReference>
<comment type="caution">
    <text evidence="2">The sequence shown here is derived from an EMBL/GenBank/DDBJ whole genome shotgun (WGS) entry which is preliminary data.</text>
</comment>
<name>A0ABW6YMA4_9ACTN</name>
<dbReference type="Proteomes" id="UP001603013">
    <property type="component" value="Unassembled WGS sequence"/>
</dbReference>